<gene>
    <name evidence="3" type="ORF">LMG8286_00631</name>
</gene>
<dbReference type="PANTHER" id="PTHR35176:SF6">
    <property type="entry name" value="HEME OXYGENASE HI_0854-RELATED"/>
    <property type="match status" value="1"/>
</dbReference>
<dbReference type="Proteomes" id="UP000789359">
    <property type="component" value="Unassembled WGS sequence"/>
</dbReference>
<protein>
    <submittedName>
        <fullName evidence="3">Heme oxygenase</fullName>
        <ecNumber evidence="3">1.14.99.-</ecNumber>
    </submittedName>
</protein>
<organism evidence="3 4">
    <name type="scientific">Campylobacter suis</name>
    <dbReference type="NCBI Taxonomy" id="2790657"/>
    <lineage>
        <taxon>Bacteria</taxon>
        <taxon>Pseudomonadati</taxon>
        <taxon>Campylobacterota</taxon>
        <taxon>Epsilonproteobacteria</taxon>
        <taxon>Campylobacterales</taxon>
        <taxon>Campylobacteraceae</taxon>
        <taxon>Campylobacter</taxon>
    </lineage>
</organism>
<dbReference type="Gene3D" id="2.30.110.10">
    <property type="entry name" value="Electron Transport, Fmn-binding Protein, Chain A"/>
    <property type="match status" value="1"/>
</dbReference>
<evidence type="ECO:0000256" key="1">
    <source>
        <dbReference type="ARBA" id="ARBA00023002"/>
    </source>
</evidence>
<dbReference type="GO" id="GO:0016491">
    <property type="term" value="F:oxidoreductase activity"/>
    <property type="evidence" value="ECO:0007669"/>
    <property type="project" value="UniProtKB-KW"/>
</dbReference>
<dbReference type="RefSeq" id="WP_230056407.1">
    <property type="nucleotide sequence ID" value="NZ_CAJHOE010000001.1"/>
</dbReference>
<dbReference type="EMBL" id="CAJHOE010000001">
    <property type="protein sequence ID" value="CAD7286969.1"/>
    <property type="molecule type" value="Genomic_DNA"/>
</dbReference>
<evidence type="ECO:0000313" key="3">
    <source>
        <dbReference type="EMBL" id="CAD7286969.1"/>
    </source>
</evidence>
<feature type="domain" description="DUF2470" evidence="2">
    <location>
        <begin position="5"/>
        <end position="62"/>
    </location>
</feature>
<dbReference type="Gene3D" id="3.20.180.10">
    <property type="entry name" value="PNP-oxidase-like"/>
    <property type="match status" value="1"/>
</dbReference>
<keyword evidence="4" id="KW-1185">Reference proteome</keyword>
<reference evidence="3 4" key="1">
    <citation type="submission" date="2020-11" db="EMBL/GenBank/DDBJ databases">
        <authorList>
            <person name="Peeters C."/>
        </authorList>
    </citation>
    <scope>NUCLEOTIDE SEQUENCE [LARGE SCALE GENOMIC DNA]</scope>
    <source>
        <strain evidence="3 4">LMG 8286</strain>
    </source>
</reference>
<dbReference type="PANTHER" id="PTHR35176">
    <property type="entry name" value="HEME OXYGENASE HI_0854-RELATED"/>
    <property type="match status" value="1"/>
</dbReference>
<dbReference type="InterPro" id="IPR026324">
    <property type="entry name" value="Haem_oxygenase_HugZ"/>
</dbReference>
<dbReference type="InterPro" id="IPR052019">
    <property type="entry name" value="F420H2_bilvrd_red/Heme_oxyg"/>
</dbReference>
<dbReference type="Pfam" id="PF10615">
    <property type="entry name" value="DUF2470"/>
    <property type="match status" value="1"/>
</dbReference>
<name>A0ABM8Q2J3_9BACT</name>
<dbReference type="SUPFAM" id="SSF50475">
    <property type="entry name" value="FMN-binding split barrel"/>
    <property type="match status" value="1"/>
</dbReference>
<proteinExistence type="predicted"/>
<accession>A0ABM8Q2J3</accession>
<keyword evidence="1 3" id="KW-0560">Oxidoreductase</keyword>
<dbReference type="InterPro" id="IPR012349">
    <property type="entry name" value="Split_barrel_FMN-bd"/>
</dbReference>
<evidence type="ECO:0000259" key="2">
    <source>
        <dbReference type="Pfam" id="PF10615"/>
    </source>
</evidence>
<dbReference type="NCBIfam" id="TIGR04109">
    <property type="entry name" value="heme_ox_HugZ"/>
    <property type="match status" value="1"/>
</dbReference>
<dbReference type="EC" id="1.14.99.-" evidence="3"/>
<dbReference type="InterPro" id="IPR019595">
    <property type="entry name" value="DUF2470"/>
</dbReference>
<comment type="caution">
    <text evidence="3">The sequence shown here is derived from an EMBL/GenBank/DDBJ whole genome shotgun (WGS) entry which is preliminary data.</text>
</comment>
<evidence type="ECO:0000313" key="4">
    <source>
        <dbReference type="Proteomes" id="UP000789359"/>
    </source>
</evidence>
<dbReference type="InterPro" id="IPR037119">
    <property type="entry name" value="Haem_oxidase_HugZ-like_sf"/>
</dbReference>
<sequence length="244" mass="27253">MKEVAIEHMNKDHADIVKAFAQKLGGIKEYEGAKIADINEDGMQIVSGNESAFVPFLSKAKDGNFKDVIIELYSSIKKNSIQNTTQEGLISFVDGFKTVIISSQKDGKSVSSYAPFVKVENEIYITLSSVAEHYHAIKQNPDKISVMFLQDEAEAKSAFARVRVSFEAAASFMSDEDRERIFDKFEEKFSDDPSLKFIRAMKDFYVVKISLGKGRYVKGFGAAFDTQGFEILNGARVSNPHTKK</sequence>